<dbReference type="eggNOG" id="ENOG502RZNG">
    <property type="taxonomic scope" value="Eukaryota"/>
</dbReference>
<dbReference type="STRING" id="1173701.A0A066XMB0"/>
<gene>
    <name evidence="2" type="ORF">CSUB01_04066</name>
</gene>
<dbReference type="OMA" id="CRARTIC"/>
<name>A0A066XMB0_COLSU</name>
<sequence>MNISHDIIMVSMPLVKGKPYATDDVWNCHRSIITRLYRDEKKPLKQLKEIMERDYNLFATERMFKTRIKSWGIDKKLKEAEVMRILQLKKEREAAGKNSRLYIRNQQVDWERVANYLSWRPDLRNKPRSLAPDPVAACLDIICRTPSPSPSISALLNGPPETRLPEEIMRIFETTSMGHGTVCGRLQGDDLYGYDRECGRARVDQMYGDLGNAKKLLKRNKLEAAFRIINQSLDSLGRTIKDQDPDMFYTLSYRTLQLNNKIAEPLIVFISEMHAVVLGPRHPLSLVWDKFKHISRECRARTICMMAFDSAWFLETRLGILNRATTSVLITMTGIL</sequence>
<evidence type="ECO:0000313" key="2">
    <source>
        <dbReference type="EMBL" id="KDN67145.1"/>
    </source>
</evidence>
<dbReference type="AlphaFoldDB" id="A0A066XMB0"/>
<accession>A0A066XMB0</accession>
<feature type="domain" description="Clr5" evidence="1">
    <location>
        <begin position="23"/>
        <end position="75"/>
    </location>
</feature>
<keyword evidence="3" id="KW-1185">Reference proteome</keyword>
<protein>
    <recommendedName>
        <fullName evidence="1">Clr5 domain-containing protein</fullName>
    </recommendedName>
</protein>
<dbReference type="EMBL" id="JMSE01000840">
    <property type="protein sequence ID" value="KDN67145.1"/>
    <property type="molecule type" value="Genomic_DNA"/>
</dbReference>
<dbReference type="Proteomes" id="UP000027238">
    <property type="component" value="Unassembled WGS sequence"/>
</dbReference>
<evidence type="ECO:0000313" key="3">
    <source>
        <dbReference type="Proteomes" id="UP000027238"/>
    </source>
</evidence>
<dbReference type="Pfam" id="PF14420">
    <property type="entry name" value="Clr5"/>
    <property type="match status" value="1"/>
</dbReference>
<dbReference type="PANTHER" id="PTHR38788:SF3">
    <property type="entry name" value="CLR5 DOMAIN-CONTAINING PROTEIN"/>
    <property type="match status" value="1"/>
</dbReference>
<proteinExistence type="predicted"/>
<dbReference type="OrthoDB" id="5308957at2759"/>
<comment type="caution">
    <text evidence="2">The sequence shown here is derived from an EMBL/GenBank/DDBJ whole genome shotgun (WGS) entry which is preliminary data.</text>
</comment>
<reference evidence="3" key="1">
    <citation type="journal article" date="2014" name="Genome Announc.">
        <title>Draft genome sequence of Colletotrichum sublineola, a destructive pathogen of cultivated sorghum.</title>
        <authorList>
            <person name="Baroncelli R."/>
            <person name="Sanz-Martin J.M."/>
            <person name="Rech G.E."/>
            <person name="Sukno S.A."/>
            <person name="Thon M.R."/>
        </authorList>
    </citation>
    <scope>NUCLEOTIDE SEQUENCE [LARGE SCALE GENOMIC DNA]</scope>
    <source>
        <strain evidence="3">TX430BB</strain>
    </source>
</reference>
<dbReference type="HOGENOM" id="CLU_826417_0_0_1"/>
<dbReference type="InterPro" id="IPR025676">
    <property type="entry name" value="Clr5_dom"/>
</dbReference>
<organism evidence="2 3">
    <name type="scientific">Colletotrichum sublineola</name>
    <name type="common">Sorghum anthracnose fungus</name>
    <dbReference type="NCBI Taxonomy" id="1173701"/>
    <lineage>
        <taxon>Eukaryota</taxon>
        <taxon>Fungi</taxon>
        <taxon>Dikarya</taxon>
        <taxon>Ascomycota</taxon>
        <taxon>Pezizomycotina</taxon>
        <taxon>Sordariomycetes</taxon>
        <taxon>Hypocreomycetidae</taxon>
        <taxon>Glomerellales</taxon>
        <taxon>Glomerellaceae</taxon>
        <taxon>Colletotrichum</taxon>
        <taxon>Colletotrichum graminicola species complex</taxon>
    </lineage>
</organism>
<evidence type="ECO:0000259" key="1">
    <source>
        <dbReference type="Pfam" id="PF14420"/>
    </source>
</evidence>
<dbReference type="PANTHER" id="PTHR38788">
    <property type="entry name" value="CLR5 DOMAIN-CONTAINING PROTEIN"/>
    <property type="match status" value="1"/>
</dbReference>